<name>A0A193GE27_9BORD</name>
<keyword evidence="4" id="KW-0732">Signal</keyword>
<protein>
    <recommendedName>
        <fullName evidence="7">C4-dicarboxylate ABC transporter substrate-binding protein</fullName>
    </recommendedName>
</protein>
<dbReference type="Proteomes" id="UP000091926">
    <property type="component" value="Chromosome"/>
</dbReference>
<keyword evidence="6" id="KW-1185">Reference proteome</keyword>
<dbReference type="AlphaFoldDB" id="A0A193GE27"/>
<dbReference type="Gene3D" id="3.40.190.170">
    <property type="entry name" value="Bacterial extracellular solute-binding protein, family 7"/>
    <property type="match status" value="1"/>
</dbReference>
<keyword evidence="3" id="KW-0813">Transport</keyword>
<evidence type="ECO:0000256" key="3">
    <source>
        <dbReference type="ARBA" id="ARBA00022448"/>
    </source>
</evidence>
<proteinExistence type="inferred from homology"/>
<dbReference type="InterPro" id="IPR038404">
    <property type="entry name" value="TRAP_DctP_sf"/>
</dbReference>
<dbReference type="PANTHER" id="PTHR33376:SF4">
    <property type="entry name" value="SIALIC ACID-BINDING PERIPLASMIC PROTEIN SIAP"/>
    <property type="match status" value="1"/>
</dbReference>
<dbReference type="EMBL" id="CP016172">
    <property type="protein sequence ID" value="ANN78065.1"/>
    <property type="molecule type" value="Genomic_DNA"/>
</dbReference>
<evidence type="ECO:0000313" key="5">
    <source>
        <dbReference type="EMBL" id="ANN78065.1"/>
    </source>
</evidence>
<reference evidence="5 6" key="1">
    <citation type="submission" date="2016-06" db="EMBL/GenBank/DDBJ databases">
        <title>Complete genome sequences of Bordetella bronchialis and Bordetella flabilis.</title>
        <authorList>
            <person name="LiPuma J.J."/>
            <person name="Spilker T."/>
        </authorList>
    </citation>
    <scope>NUCLEOTIDE SEQUENCE [LARGE SCALE GENOMIC DNA]</scope>
    <source>
        <strain evidence="5 6">AU10664</strain>
    </source>
</reference>
<evidence type="ECO:0000313" key="6">
    <source>
        <dbReference type="Proteomes" id="UP000091926"/>
    </source>
</evidence>
<organism evidence="5 6">
    <name type="scientific">Bordetella flabilis</name>
    <dbReference type="NCBI Taxonomy" id="463014"/>
    <lineage>
        <taxon>Bacteria</taxon>
        <taxon>Pseudomonadati</taxon>
        <taxon>Pseudomonadota</taxon>
        <taxon>Betaproteobacteria</taxon>
        <taxon>Burkholderiales</taxon>
        <taxon>Alcaligenaceae</taxon>
        <taxon>Bordetella</taxon>
    </lineage>
</organism>
<gene>
    <name evidence="5" type="ORF">BAU07_14065</name>
</gene>
<dbReference type="GO" id="GO:0030288">
    <property type="term" value="C:outer membrane-bounded periplasmic space"/>
    <property type="evidence" value="ECO:0007669"/>
    <property type="project" value="InterPro"/>
</dbReference>
<comment type="subcellular location">
    <subcellularLocation>
        <location evidence="1">Cell envelope</location>
    </subcellularLocation>
</comment>
<dbReference type="InterPro" id="IPR018389">
    <property type="entry name" value="DctP_fam"/>
</dbReference>
<dbReference type="InterPro" id="IPR004682">
    <property type="entry name" value="TRAP_DctP"/>
</dbReference>
<evidence type="ECO:0000256" key="1">
    <source>
        <dbReference type="ARBA" id="ARBA00004196"/>
    </source>
</evidence>
<dbReference type="PANTHER" id="PTHR33376">
    <property type="match status" value="1"/>
</dbReference>
<evidence type="ECO:0000256" key="4">
    <source>
        <dbReference type="ARBA" id="ARBA00022729"/>
    </source>
</evidence>
<sequence>MAIMGSMATGGAAHAEDSKVRWRASGSFPAAHSTSVAMQTFKTEVARLSNGTIRVDLFPDNVLGGAMEQVDQVRTNQIQMAWGSLGFFDKLVPAFGAAVLPFSATSAEQAACEMDGPFTEYLASRAAEKGILLLGMGSIGARHVTNNVRPIKTVDDIKGLKIRTLPGEAWLQTFKALGANPTPVDINELYQALQQRVVDGQENPYDNMLQRKFDEVQKYLSNTGHFFDWAGYIVNKEAFESLSPAQQSAVKEAVAIAVKKQRELSAKANAAAREGLIKAGMQYDEIPAAELARFRAATQPVYKAMRASLGDPVMDVAEAAIKRCQ</sequence>
<dbReference type="NCBIfam" id="TIGR00787">
    <property type="entry name" value="dctP"/>
    <property type="match status" value="1"/>
</dbReference>
<dbReference type="CDD" id="cd13603">
    <property type="entry name" value="PBP2_TRAP_Siap_TeaA_like"/>
    <property type="match status" value="1"/>
</dbReference>
<evidence type="ECO:0000256" key="2">
    <source>
        <dbReference type="ARBA" id="ARBA00009023"/>
    </source>
</evidence>
<evidence type="ECO:0008006" key="7">
    <source>
        <dbReference type="Google" id="ProtNLM"/>
    </source>
</evidence>
<dbReference type="NCBIfam" id="NF037995">
    <property type="entry name" value="TRAP_S1"/>
    <property type="match status" value="1"/>
</dbReference>
<dbReference type="KEGG" id="bfz:BAU07_14065"/>
<accession>A0A193GE27</accession>
<dbReference type="GO" id="GO:0055085">
    <property type="term" value="P:transmembrane transport"/>
    <property type="evidence" value="ECO:0007669"/>
    <property type="project" value="InterPro"/>
</dbReference>
<comment type="similarity">
    <text evidence="2">Belongs to the bacterial solute-binding protein 7 family.</text>
</comment>
<dbReference type="PIRSF" id="PIRSF006470">
    <property type="entry name" value="DctB"/>
    <property type="match status" value="1"/>
</dbReference>
<dbReference type="Pfam" id="PF03480">
    <property type="entry name" value="DctP"/>
    <property type="match status" value="1"/>
</dbReference>
<dbReference type="STRING" id="463014.BAU07_14065"/>